<dbReference type="InterPro" id="IPR009057">
    <property type="entry name" value="Homeodomain-like_sf"/>
</dbReference>
<evidence type="ECO:0000259" key="1">
    <source>
        <dbReference type="Pfam" id="PF02954"/>
    </source>
</evidence>
<keyword evidence="2" id="KW-0238">DNA-binding</keyword>
<organism evidence="2 3">
    <name type="scientific">Legionella feeleii</name>
    <dbReference type="NCBI Taxonomy" id="453"/>
    <lineage>
        <taxon>Bacteria</taxon>
        <taxon>Pseudomonadati</taxon>
        <taxon>Pseudomonadota</taxon>
        <taxon>Gammaproteobacteria</taxon>
        <taxon>Legionellales</taxon>
        <taxon>Legionellaceae</taxon>
        <taxon>Legionella</taxon>
    </lineage>
</organism>
<reference evidence="2 3" key="1">
    <citation type="submission" date="2018-06" db="EMBL/GenBank/DDBJ databases">
        <authorList>
            <consortium name="Pathogen Informatics"/>
            <person name="Doyle S."/>
        </authorList>
    </citation>
    <scope>NUCLEOTIDE SEQUENCE [LARGE SCALE GENOMIC DNA]</scope>
    <source>
        <strain evidence="2 3">NCTC11978</strain>
    </source>
</reference>
<feature type="domain" description="DNA binding HTH" evidence="1">
    <location>
        <begin position="39"/>
        <end position="69"/>
    </location>
</feature>
<sequence length="94" mass="11377">MGKVEMNIHEETLSMFIMEWTNYNCKHSDRLDLYRVLMDTIERALFKSTLEACRYNKLKASRRLGISLTFYQKRLRHYFGDEYFNRRAVPNSTI</sequence>
<accession>A0A378IW73</accession>
<evidence type="ECO:0000313" key="2">
    <source>
        <dbReference type="EMBL" id="STX38795.1"/>
    </source>
</evidence>
<protein>
    <submittedName>
        <fullName evidence="2">Global DNA-binding transcriptional dual regulator</fullName>
    </submittedName>
</protein>
<dbReference type="Gene3D" id="1.10.10.60">
    <property type="entry name" value="Homeodomain-like"/>
    <property type="match status" value="1"/>
</dbReference>
<dbReference type="RefSeq" id="WP_115175467.1">
    <property type="nucleotide sequence ID" value="NZ_UGNY01000001.1"/>
</dbReference>
<dbReference type="Pfam" id="PF02954">
    <property type="entry name" value="HTH_8"/>
    <property type="match status" value="1"/>
</dbReference>
<dbReference type="EMBL" id="UGNY01000001">
    <property type="protein sequence ID" value="STX38795.1"/>
    <property type="molecule type" value="Genomic_DNA"/>
</dbReference>
<proteinExistence type="predicted"/>
<dbReference type="InterPro" id="IPR002197">
    <property type="entry name" value="HTH_Fis"/>
</dbReference>
<gene>
    <name evidence="2" type="primary">fis_4</name>
    <name evidence="2" type="ORF">NCTC11978_01984</name>
</gene>
<dbReference type="Proteomes" id="UP000254033">
    <property type="component" value="Unassembled WGS sequence"/>
</dbReference>
<dbReference type="AlphaFoldDB" id="A0A378IW73"/>
<evidence type="ECO:0000313" key="3">
    <source>
        <dbReference type="Proteomes" id="UP000254033"/>
    </source>
</evidence>
<name>A0A378IW73_9GAMM</name>
<dbReference type="SUPFAM" id="SSF46689">
    <property type="entry name" value="Homeodomain-like"/>
    <property type="match status" value="1"/>
</dbReference>
<dbReference type="GO" id="GO:0043565">
    <property type="term" value="F:sequence-specific DNA binding"/>
    <property type="evidence" value="ECO:0007669"/>
    <property type="project" value="InterPro"/>
</dbReference>